<evidence type="ECO:0000313" key="3">
    <source>
        <dbReference type="Proteomes" id="UP000006906"/>
    </source>
</evidence>
<proteinExistence type="predicted"/>
<feature type="region of interest" description="Disordered" evidence="1">
    <location>
        <begin position="1"/>
        <end position="99"/>
    </location>
</feature>
<feature type="compositionally biased region" description="Basic residues" evidence="1">
    <location>
        <begin position="350"/>
        <end position="367"/>
    </location>
</feature>
<feature type="compositionally biased region" description="Low complexity" evidence="1">
    <location>
        <begin position="48"/>
        <end position="86"/>
    </location>
</feature>
<organism evidence="2 3">
    <name type="scientific">Chlamydomonas reinhardtii</name>
    <name type="common">Chlamydomonas smithii</name>
    <dbReference type="NCBI Taxonomy" id="3055"/>
    <lineage>
        <taxon>Eukaryota</taxon>
        <taxon>Viridiplantae</taxon>
        <taxon>Chlorophyta</taxon>
        <taxon>core chlorophytes</taxon>
        <taxon>Chlorophyceae</taxon>
        <taxon>CS clade</taxon>
        <taxon>Chlamydomonadales</taxon>
        <taxon>Chlamydomonadaceae</taxon>
        <taxon>Chlamydomonas</taxon>
    </lineage>
</organism>
<gene>
    <name evidence="2" type="ORF">CHLRE_13g570650v5</name>
</gene>
<dbReference type="GeneID" id="66055941"/>
<reference evidence="2 3" key="1">
    <citation type="journal article" date="2007" name="Science">
        <title>The Chlamydomonas genome reveals the evolution of key animal and plant functions.</title>
        <authorList>
            <person name="Merchant S.S."/>
            <person name="Prochnik S.E."/>
            <person name="Vallon O."/>
            <person name="Harris E.H."/>
            <person name="Karpowicz S.J."/>
            <person name="Witman G.B."/>
            <person name="Terry A."/>
            <person name="Salamov A."/>
            <person name="Fritz-Laylin L.K."/>
            <person name="Marechal-Drouard L."/>
            <person name="Marshall W.F."/>
            <person name="Qu L.H."/>
            <person name="Nelson D.R."/>
            <person name="Sanderfoot A.A."/>
            <person name="Spalding M.H."/>
            <person name="Kapitonov V.V."/>
            <person name="Ren Q."/>
            <person name="Ferris P."/>
            <person name="Lindquist E."/>
            <person name="Shapiro H."/>
            <person name="Lucas S.M."/>
            <person name="Grimwood J."/>
            <person name="Schmutz J."/>
            <person name="Cardol P."/>
            <person name="Cerutti H."/>
            <person name="Chanfreau G."/>
            <person name="Chen C.L."/>
            <person name="Cognat V."/>
            <person name="Croft M.T."/>
            <person name="Dent R."/>
            <person name="Dutcher S."/>
            <person name="Fernandez E."/>
            <person name="Fukuzawa H."/>
            <person name="Gonzalez-Ballester D."/>
            <person name="Gonzalez-Halphen D."/>
            <person name="Hallmann A."/>
            <person name="Hanikenne M."/>
            <person name="Hippler M."/>
            <person name="Inwood W."/>
            <person name="Jabbari K."/>
            <person name="Kalanon M."/>
            <person name="Kuras R."/>
            <person name="Lefebvre P.A."/>
            <person name="Lemaire S.D."/>
            <person name="Lobanov A.V."/>
            <person name="Lohr M."/>
            <person name="Manuell A."/>
            <person name="Meier I."/>
            <person name="Mets L."/>
            <person name="Mittag M."/>
            <person name="Mittelmeier T."/>
            <person name="Moroney J.V."/>
            <person name="Moseley J."/>
            <person name="Napoli C."/>
            <person name="Nedelcu A.M."/>
            <person name="Niyogi K."/>
            <person name="Novoselov S.V."/>
            <person name="Paulsen I.T."/>
            <person name="Pazour G."/>
            <person name="Purton S."/>
            <person name="Ral J.P."/>
            <person name="Riano-Pachon D.M."/>
            <person name="Riekhof W."/>
            <person name="Rymarquis L."/>
            <person name="Schroda M."/>
            <person name="Stern D."/>
            <person name="Umen J."/>
            <person name="Willows R."/>
            <person name="Wilson N."/>
            <person name="Zimmer S.L."/>
            <person name="Allmer J."/>
            <person name="Balk J."/>
            <person name="Bisova K."/>
            <person name="Chen C.J."/>
            <person name="Elias M."/>
            <person name="Gendler K."/>
            <person name="Hauser C."/>
            <person name="Lamb M.R."/>
            <person name="Ledford H."/>
            <person name="Long J.C."/>
            <person name="Minagawa J."/>
            <person name="Page M.D."/>
            <person name="Pan J."/>
            <person name="Pootakham W."/>
            <person name="Roje S."/>
            <person name="Rose A."/>
            <person name="Stahlberg E."/>
            <person name="Terauchi A.M."/>
            <person name="Yang P."/>
            <person name="Ball S."/>
            <person name="Bowler C."/>
            <person name="Dieckmann C.L."/>
            <person name="Gladyshev V.N."/>
            <person name="Green P."/>
            <person name="Jorgensen R."/>
            <person name="Mayfield S."/>
            <person name="Mueller-Roeber B."/>
            <person name="Rajamani S."/>
            <person name="Sayre R.T."/>
            <person name="Brokstein P."/>
            <person name="Dubchak I."/>
            <person name="Goodstein D."/>
            <person name="Hornick L."/>
            <person name="Huang Y.W."/>
            <person name="Jhaveri J."/>
            <person name="Luo Y."/>
            <person name="Martinez D."/>
            <person name="Ngau W.C."/>
            <person name="Otillar B."/>
            <person name="Poliakov A."/>
            <person name="Porter A."/>
            <person name="Szajkowski L."/>
            <person name="Werner G."/>
            <person name="Zhou K."/>
            <person name="Grigoriev I.V."/>
            <person name="Rokhsar D.S."/>
            <person name="Grossman A.R."/>
        </authorList>
    </citation>
    <scope>NUCLEOTIDE SEQUENCE [LARGE SCALE GENOMIC DNA]</scope>
    <source>
        <strain evidence="3">CC-503</strain>
    </source>
</reference>
<keyword evidence="3" id="KW-1185">Reference proteome</keyword>
<dbReference type="KEGG" id="cre:CHLRE_13g570650v5"/>
<dbReference type="AlphaFoldDB" id="A0A2K3CZM4"/>
<dbReference type="RefSeq" id="XP_042917342.1">
    <property type="nucleotide sequence ID" value="XM_043069367.1"/>
</dbReference>
<dbReference type="Proteomes" id="UP000006906">
    <property type="component" value="Chromosome 13"/>
</dbReference>
<dbReference type="Gramene" id="PNW73738">
    <property type="protein sequence ID" value="PNW73738"/>
    <property type="gene ID" value="CHLRE_13g570650v5"/>
</dbReference>
<accession>A0A2K3CZM4</accession>
<dbReference type="OrthoDB" id="540439at2759"/>
<dbReference type="EMBL" id="CM008974">
    <property type="protein sequence ID" value="PNW73738.1"/>
    <property type="molecule type" value="Genomic_DNA"/>
</dbReference>
<evidence type="ECO:0000313" key="2">
    <source>
        <dbReference type="EMBL" id="PNW73738.1"/>
    </source>
</evidence>
<evidence type="ECO:0000256" key="1">
    <source>
        <dbReference type="SAM" id="MobiDB-lite"/>
    </source>
</evidence>
<sequence>MKVDDTRSFSEQTGLRPMFFRRDETLQRLLRSTAGIPEEGAAGEGEEGAVAGQQQQMPLQQLQQGEGQQPAELQPQQQHDQQGQHGEQPRARTSTGATPYLPSWDIARSTLWAQLETGLLQVAALEHQAATAVAAADPAAAACASCVVDTHGFHRAGALQRRHAATHLGAVQEGGEECAGDAGDQQEEVVIREDADAAASIGRAAVTRLSIQVEGLECAATATAAAATSSIGRCYSRTRSIGRAACAELPPPRGLGDVPLTPSGGGSCGGSGGALGARVGSATGAAAFGRAPMFLRGGRGRGSSIVAAALPAAAMNFATVTATTAAGAASAACNSCGVAVAAAAGAQQHPHPHHHHHSRHHHHHHHHNVAFAVGLAAATTANAAVNSVGDLAVAGLSAVASTALLGAVSSAALQQLGPHALAAGSNMLVNRIQSIIVKKTSTAAMDAALDAAAAAAGPSAHPSASAGISAASSSAGGCSREALNQRLRATMLGMSVTWFLFNLGGMQDGLMHLDFQHDFVHSAKTMMDLATSGPNFMENCRELLQIGFSVVLNLSARNAAGGGGGGLVAGAAAGNLEFVHGIAEGLQAMQNIATGILGC</sequence>
<dbReference type="InParanoid" id="A0A2K3CZM4"/>
<protein>
    <submittedName>
        <fullName evidence="2">Uncharacterized protein</fullName>
    </submittedName>
</protein>
<name>A0A2K3CZM4_CHLRE</name>
<feature type="region of interest" description="Disordered" evidence="1">
    <location>
        <begin position="344"/>
        <end position="367"/>
    </location>
</feature>